<dbReference type="Gene3D" id="1.20.1740.10">
    <property type="entry name" value="Amino acid/polyamine transporter I"/>
    <property type="match status" value="1"/>
</dbReference>
<organism evidence="7 8">
    <name type="scientific">Buttiauxella ferragutiae ATCC 51602</name>
    <dbReference type="NCBI Taxonomy" id="1354252"/>
    <lineage>
        <taxon>Bacteria</taxon>
        <taxon>Pseudomonadati</taxon>
        <taxon>Pseudomonadota</taxon>
        <taxon>Gammaproteobacteria</taxon>
        <taxon>Enterobacterales</taxon>
        <taxon>Enterobacteriaceae</taxon>
        <taxon>Buttiauxella</taxon>
    </lineage>
</organism>
<evidence type="ECO:0000256" key="1">
    <source>
        <dbReference type="ARBA" id="ARBA00004141"/>
    </source>
</evidence>
<sequence>MDQTTDKQHHQHQPVKGEQFNRSIGLMSNFALGFTYLSPLTAVYSLFALAVTLAGPPAIWWILIVACGQLLVALVFGEVASQYPITGGLYPWARRLWGKKYAWIAAWIYLWALVVTITSIAEYTSTFVASLFHYATSAGNMMVTSVVLLLIMMVVNMSGTKNLARVARIGFWCEIVSVIALGIYLLIFHRSQPFSVVFDSMGVLANDGNYTTAFMSASLMGLFMFFGFEACGNVAEEVKNPGKKIPVAMILSIVFGAISAVISIMGYLLSSPDLVNIVNGKISDPIPAILNEALGPTGATVFIVVAVIAMLSCILSLQAALSRLIFSFSRDNMLPGSEWMSKISKHSVPDNAMMVSCLLPVIICVWVYFQPDSLARITAFAVIGIYISFQMVVLAALRQRLKGWKPAGEWTVGSWGIIVNILALAYGLCGIWLLAQPAQSENFMDRWTVLVGLAIVIGSGLIYMFVSKPFGRSSAPENDAIEYARKLNTEQV</sequence>
<evidence type="ECO:0000256" key="4">
    <source>
        <dbReference type="ARBA" id="ARBA00022989"/>
    </source>
</evidence>
<comment type="subcellular location">
    <subcellularLocation>
        <location evidence="1">Membrane</location>
        <topology evidence="1">Multi-pass membrane protein</topology>
    </subcellularLocation>
</comment>
<feature type="transmembrane region" description="Helical" evidence="6">
    <location>
        <begin position="375"/>
        <end position="397"/>
    </location>
</feature>
<evidence type="ECO:0000256" key="3">
    <source>
        <dbReference type="ARBA" id="ARBA00022692"/>
    </source>
</evidence>
<feature type="transmembrane region" description="Helical" evidence="6">
    <location>
        <begin position="30"/>
        <end position="53"/>
    </location>
</feature>
<feature type="transmembrane region" description="Helical" evidence="6">
    <location>
        <begin position="171"/>
        <end position="190"/>
    </location>
</feature>
<name>A0ABX2W5V7_9ENTR</name>
<feature type="transmembrane region" description="Helical" evidence="6">
    <location>
        <begin position="101"/>
        <end position="121"/>
    </location>
</feature>
<gene>
    <name evidence="7" type="ORF">M976_02982</name>
</gene>
<accession>A0ABX2W5V7</accession>
<dbReference type="PIRSF" id="PIRSF006060">
    <property type="entry name" value="AA_transporter"/>
    <property type="match status" value="1"/>
</dbReference>
<evidence type="ECO:0000256" key="2">
    <source>
        <dbReference type="ARBA" id="ARBA00022448"/>
    </source>
</evidence>
<dbReference type="PANTHER" id="PTHR45649">
    <property type="entry name" value="AMINO-ACID PERMEASE BAT1"/>
    <property type="match status" value="1"/>
</dbReference>
<feature type="transmembrane region" description="Helical" evidence="6">
    <location>
        <begin position="301"/>
        <end position="326"/>
    </location>
</feature>
<evidence type="ECO:0000256" key="6">
    <source>
        <dbReference type="SAM" id="Phobius"/>
    </source>
</evidence>
<keyword evidence="3 6" id="KW-0812">Transmembrane</keyword>
<feature type="transmembrane region" description="Helical" evidence="6">
    <location>
        <begin position="447"/>
        <end position="466"/>
    </location>
</feature>
<dbReference type="InterPro" id="IPR002293">
    <property type="entry name" value="AA/rel_permease1"/>
</dbReference>
<reference evidence="7 8" key="1">
    <citation type="submission" date="2016-04" db="EMBL/GenBank/DDBJ databases">
        <title>ATOL: Assembling a taxonomically balanced genome-scale reconstruction of the evolutionary history of the Enterobacteriaceae.</title>
        <authorList>
            <person name="Plunkett G.III."/>
            <person name="Neeno-Eckwall E.C."/>
            <person name="Glasner J.D."/>
            <person name="Perna N.T."/>
        </authorList>
    </citation>
    <scope>NUCLEOTIDE SEQUENCE [LARGE SCALE GENOMIC DNA]</scope>
    <source>
        <strain evidence="7 8">ATCC 51602</strain>
    </source>
</reference>
<dbReference type="EMBL" id="LXEQ01000047">
    <property type="protein sequence ID" value="OAT26264.1"/>
    <property type="molecule type" value="Genomic_DNA"/>
</dbReference>
<feature type="transmembrane region" description="Helical" evidence="6">
    <location>
        <begin position="59"/>
        <end position="80"/>
    </location>
</feature>
<dbReference type="RefSeq" id="WP_064546176.1">
    <property type="nucleotide sequence ID" value="NZ_LXEQ01000047.1"/>
</dbReference>
<feature type="transmembrane region" description="Helical" evidence="6">
    <location>
        <begin position="347"/>
        <end position="369"/>
    </location>
</feature>
<evidence type="ECO:0000256" key="5">
    <source>
        <dbReference type="ARBA" id="ARBA00023136"/>
    </source>
</evidence>
<dbReference type="Proteomes" id="UP000078407">
    <property type="component" value="Unassembled WGS sequence"/>
</dbReference>
<feature type="transmembrane region" description="Helical" evidence="6">
    <location>
        <begin position="141"/>
        <end position="159"/>
    </location>
</feature>
<feature type="transmembrane region" description="Helical" evidence="6">
    <location>
        <begin position="210"/>
        <end position="235"/>
    </location>
</feature>
<comment type="caution">
    <text evidence="7">The sequence shown here is derived from an EMBL/GenBank/DDBJ whole genome shotgun (WGS) entry which is preliminary data.</text>
</comment>
<keyword evidence="8" id="KW-1185">Reference proteome</keyword>
<dbReference type="Pfam" id="PF13520">
    <property type="entry name" value="AA_permease_2"/>
    <property type="match status" value="1"/>
</dbReference>
<keyword evidence="4 6" id="KW-1133">Transmembrane helix</keyword>
<evidence type="ECO:0000313" key="8">
    <source>
        <dbReference type="Proteomes" id="UP000078407"/>
    </source>
</evidence>
<protein>
    <submittedName>
        <fullName evidence="7">Amino acid permease</fullName>
    </submittedName>
</protein>
<evidence type="ECO:0000313" key="7">
    <source>
        <dbReference type="EMBL" id="OAT26264.1"/>
    </source>
</evidence>
<dbReference type="PANTHER" id="PTHR45649:SF26">
    <property type="entry name" value="OS04G0435100 PROTEIN"/>
    <property type="match status" value="1"/>
</dbReference>
<keyword evidence="2" id="KW-0813">Transport</keyword>
<proteinExistence type="predicted"/>
<feature type="transmembrane region" description="Helical" evidence="6">
    <location>
        <begin position="247"/>
        <end position="269"/>
    </location>
</feature>
<keyword evidence="5 6" id="KW-0472">Membrane</keyword>
<feature type="transmembrane region" description="Helical" evidence="6">
    <location>
        <begin position="417"/>
        <end position="435"/>
    </location>
</feature>